<dbReference type="PaxDb" id="6945-B7PBL2"/>
<dbReference type="Gene3D" id="1.25.50.20">
    <property type="match status" value="1"/>
</dbReference>
<reference evidence="1 3" key="1">
    <citation type="submission" date="2008-03" db="EMBL/GenBank/DDBJ databases">
        <title>Annotation of Ixodes scapularis.</title>
        <authorList>
            <consortium name="Ixodes scapularis Genome Project Consortium"/>
            <person name="Caler E."/>
            <person name="Hannick L.I."/>
            <person name="Bidwell S."/>
            <person name="Joardar V."/>
            <person name="Thiagarajan M."/>
            <person name="Amedeo P."/>
            <person name="Galinsky K.J."/>
            <person name="Schobel S."/>
            <person name="Inman J."/>
            <person name="Hostetler J."/>
            <person name="Miller J."/>
            <person name="Hammond M."/>
            <person name="Megy K."/>
            <person name="Lawson D."/>
            <person name="Kodira C."/>
            <person name="Sutton G."/>
            <person name="Meyer J."/>
            <person name="Hill C.A."/>
            <person name="Birren B."/>
            <person name="Nene V."/>
            <person name="Collins F."/>
            <person name="Alarcon-Chaidez F."/>
            <person name="Wikel S."/>
            <person name="Strausberg R."/>
        </authorList>
    </citation>
    <scope>NUCLEOTIDE SEQUENCE [LARGE SCALE GENOMIC DNA]</scope>
    <source>
        <strain evidence="3">Wikel</strain>
        <strain evidence="1">Wikel colony</strain>
    </source>
</reference>
<evidence type="ECO:0000313" key="2">
    <source>
        <dbReference type="EnsemblMetazoa" id="ISCW002012-PA"/>
    </source>
</evidence>
<dbReference type="EMBL" id="ABJB010946451">
    <property type="status" value="NOT_ANNOTATED_CDS"/>
    <property type="molecule type" value="Genomic_DNA"/>
</dbReference>
<dbReference type="AlphaFoldDB" id="B7PBL2"/>
<name>B7PBL2_IXOSC</name>
<dbReference type="EMBL" id="ABJB010059546">
    <property type="status" value="NOT_ANNOTATED_CDS"/>
    <property type="molecule type" value="Genomic_DNA"/>
</dbReference>
<dbReference type="EMBL" id="DS677402">
    <property type="protein sequence ID" value="EEC03984.1"/>
    <property type="molecule type" value="Genomic_DNA"/>
</dbReference>
<dbReference type="VEuPathDB" id="VectorBase:ISCP_037620"/>
<dbReference type="EMBL" id="ABJB010288908">
    <property type="status" value="NOT_ANNOTATED_CDS"/>
    <property type="molecule type" value="Genomic_DNA"/>
</dbReference>
<reference evidence="2" key="2">
    <citation type="submission" date="2020-05" db="UniProtKB">
        <authorList>
            <consortium name="EnsemblMetazoa"/>
        </authorList>
    </citation>
    <scope>IDENTIFICATION</scope>
    <source>
        <strain evidence="2">wikel</strain>
    </source>
</reference>
<gene>
    <name evidence="1" type="ORF">IscW_ISCW002012</name>
</gene>
<evidence type="ECO:0000313" key="3">
    <source>
        <dbReference type="Proteomes" id="UP000001555"/>
    </source>
</evidence>
<proteinExistence type="predicted"/>
<protein>
    <submittedName>
        <fullName evidence="1 2">Uncharacterized protein</fullName>
    </submittedName>
</protein>
<evidence type="ECO:0000313" key="1">
    <source>
        <dbReference type="EMBL" id="EEC03984.1"/>
    </source>
</evidence>
<dbReference type="EnsemblMetazoa" id="ISCW002012-RA">
    <property type="protein sequence ID" value="ISCW002012-PA"/>
    <property type="gene ID" value="ISCW002012"/>
</dbReference>
<dbReference type="EMBL" id="ABJB010979423">
    <property type="status" value="NOT_ANNOTATED_CDS"/>
    <property type="molecule type" value="Genomic_DNA"/>
</dbReference>
<dbReference type="InParanoid" id="B7PBL2"/>
<dbReference type="VEuPathDB" id="VectorBase:ISCI002012"/>
<dbReference type="Proteomes" id="UP000001555">
    <property type="component" value="Unassembled WGS sequence"/>
</dbReference>
<dbReference type="EMBL" id="ABJB010366127">
    <property type="status" value="NOT_ANNOTATED_CDS"/>
    <property type="molecule type" value="Genomic_DNA"/>
</dbReference>
<organism>
    <name type="scientific">Ixodes scapularis</name>
    <name type="common">Black-legged tick</name>
    <name type="synonym">Deer tick</name>
    <dbReference type="NCBI Taxonomy" id="6945"/>
    <lineage>
        <taxon>Eukaryota</taxon>
        <taxon>Metazoa</taxon>
        <taxon>Ecdysozoa</taxon>
        <taxon>Arthropoda</taxon>
        <taxon>Chelicerata</taxon>
        <taxon>Arachnida</taxon>
        <taxon>Acari</taxon>
        <taxon>Parasitiformes</taxon>
        <taxon>Ixodida</taxon>
        <taxon>Ixodoidea</taxon>
        <taxon>Ixodidae</taxon>
        <taxon>Ixodinae</taxon>
        <taxon>Ixodes</taxon>
    </lineage>
</organism>
<keyword evidence="3" id="KW-1185">Reference proteome</keyword>
<accession>B7PBL2</accession>
<dbReference type="EMBL" id="ABJB010494530">
    <property type="status" value="NOT_ANNOTATED_CDS"/>
    <property type="molecule type" value="Genomic_DNA"/>
</dbReference>
<sequence>MLWKMEYGARTSDLKHWNSYHYYNFLHLSDSYFKRTDMVESIMERLWPIMDNLAKKVDFRIVANFTNYVLTGAVKTLCGIGHPSCVKASTLLWNEGSSVWQEGYEEFNQWVKNRSSLEGVVVVGMLLRFGSPEEQGTISSWIRKTDNKKVALEVLAYCSNVSFIEMFARENYMSLAEIQPPKGMVSTAFHKAAFRVAISMPEAVRRIDGYIMGLYICIPSRVIDSEEELNMYIAKLSSLNCSESVVDQGLDQVRVSLANVKRGTPGLLRWLNGELPPAVPGTSASMETLK</sequence>
<dbReference type="HOGENOM" id="CLU_960698_0_0_1"/>
<dbReference type="VEuPathDB" id="VectorBase:ISCW002012"/>